<feature type="signal peptide" evidence="1">
    <location>
        <begin position="1"/>
        <end position="21"/>
    </location>
</feature>
<name>A0A6J4SXD6_9SPHN</name>
<reference evidence="2" key="1">
    <citation type="submission" date="2020-02" db="EMBL/GenBank/DDBJ databases">
        <authorList>
            <person name="Meier V. D."/>
        </authorList>
    </citation>
    <scope>NUCLEOTIDE SEQUENCE</scope>
    <source>
        <strain evidence="2">AVDCRST_MAG39</strain>
    </source>
</reference>
<organism evidence="2">
    <name type="scientific">uncultured Sphingomonadaceae bacterium</name>
    <dbReference type="NCBI Taxonomy" id="169976"/>
    <lineage>
        <taxon>Bacteria</taxon>
        <taxon>Pseudomonadati</taxon>
        <taxon>Pseudomonadota</taxon>
        <taxon>Alphaproteobacteria</taxon>
        <taxon>Sphingomonadales</taxon>
        <taxon>Sphingomonadaceae</taxon>
        <taxon>environmental samples</taxon>
    </lineage>
</organism>
<gene>
    <name evidence="2" type="ORF">AVDCRST_MAG39-1816</name>
</gene>
<evidence type="ECO:0008006" key="3">
    <source>
        <dbReference type="Google" id="ProtNLM"/>
    </source>
</evidence>
<feature type="chain" id="PRO_5027055108" description="C-type lysozyme inhibitor domain-containing protein" evidence="1">
    <location>
        <begin position="22"/>
        <end position="131"/>
    </location>
</feature>
<evidence type="ECO:0000256" key="1">
    <source>
        <dbReference type="SAM" id="SignalP"/>
    </source>
</evidence>
<dbReference type="EMBL" id="CADCVW010000073">
    <property type="protein sequence ID" value="CAA9507928.1"/>
    <property type="molecule type" value="Genomic_DNA"/>
</dbReference>
<protein>
    <recommendedName>
        <fullName evidence="3">C-type lysozyme inhibitor domain-containing protein</fullName>
    </recommendedName>
</protein>
<proteinExistence type="predicted"/>
<evidence type="ECO:0000313" key="2">
    <source>
        <dbReference type="EMBL" id="CAA9507928.1"/>
    </source>
</evidence>
<keyword evidence="1" id="KW-0732">Signal</keyword>
<accession>A0A6J4SXD6</accession>
<sequence>MTKHLLLAAAFAAVLPLAACGKPETITAPETPDAQADELAKAAPVALPPAIRESRTYRCKDNSVVYASFLTDGTTVEVRDAQEEPPIATLKAPAAGEPFVGGPGFEGFKLVGSGETVTYTSPDSGTQSCKA</sequence>
<dbReference type="AlphaFoldDB" id="A0A6J4SXD6"/>